<feature type="domain" description="NAD-dependent epimerase/dehydratase" evidence="5">
    <location>
        <begin position="169"/>
        <end position="406"/>
    </location>
</feature>
<feature type="region of interest" description="Disordered" evidence="3">
    <location>
        <begin position="17"/>
        <end position="37"/>
    </location>
</feature>
<dbReference type="PRINTS" id="PR01713">
    <property type="entry name" value="NUCEPIMERASE"/>
</dbReference>
<keyword evidence="4" id="KW-0812">Transmembrane</keyword>
<evidence type="ECO:0000256" key="3">
    <source>
        <dbReference type="SAM" id="MobiDB-lite"/>
    </source>
</evidence>
<dbReference type="InterPro" id="IPR001509">
    <property type="entry name" value="Epimerase_deHydtase"/>
</dbReference>
<organism evidence="6 7">
    <name type="scientific">Riccia sorocarpa</name>
    <dbReference type="NCBI Taxonomy" id="122646"/>
    <lineage>
        <taxon>Eukaryota</taxon>
        <taxon>Viridiplantae</taxon>
        <taxon>Streptophyta</taxon>
        <taxon>Embryophyta</taxon>
        <taxon>Marchantiophyta</taxon>
        <taxon>Marchantiopsida</taxon>
        <taxon>Marchantiidae</taxon>
        <taxon>Marchantiales</taxon>
        <taxon>Ricciaceae</taxon>
        <taxon>Riccia</taxon>
    </lineage>
</organism>
<evidence type="ECO:0000256" key="2">
    <source>
        <dbReference type="ARBA" id="ARBA00023027"/>
    </source>
</evidence>
<evidence type="ECO:0000256" key="4">
    <source>
        <dbReference type="SAM" id="Phobius"/>
    </source>
</evidence>
<keyword evidence="7" id="KW-1185">Reference proteome</keyword>
<keyword evidence="4" id="KW-1133">Transmembrane helix</keyword>
<proteinExistence type="inferred from homology"/>
<comment type="caution">
    <text evidence="6">The sequence shown here is derived from an EMBL/GenBank/DDBJ whole genome shotgun (WGS) entry which is preliminary data.</text>
</comment>
<dbReference type="Pfam" id="PF01370">
    <property type="entry name" value="Epimerase"/>
    <property type="match status" value="1"/>
</dbReference>
<dbReference type="PANTHER" id="PTHR43574">
    <property type="entry name" value="EPIMERASE-RELATED"/>
    <property type="match status" value="1"/>
</dbReference>
<protein>
    <recommendedName>
        <fullName evidence="5">NAD-dependent epimerase/dehydratase domain-containing protein</fullName>
    </recommendedName>
</protein>
<dbReference type="SUPFAM" id="SSF51735">
    <property type="entry name" value="NAD(P)-binding Rossmann-fold domains"/>
    <property type="match status" value="1"/>
</dbReference>
<feature type="transmembrane region" description="Helical" evidence="4">
    <location>
        <begin position="94"/>
        <end position="117"/>
    </location>
</feature>
<dbReference type="EMBL" id="JBJQOH010000002">
    <property type="protein sequence ID" value="KAL3695697.1"/>
    <property type="molecule type" value="Genomic_DNA"/>
</dbReference>
<evidence type="ECO:0000256" key="1">
    <source>
        <dbReference type="ARBA" id="ARBA00007637"/>
    </source>
</evidence>
<gene>
    <name evidence="6" type="ORF">R1sor_009773</name>
</gene>
<name>A0ABD3HZN9_9MARC</name>
<evidence type="ECO:0000259" key="5">
    <source>
        <dbReference type="Pfam" id="PF01370"/>
    </source>
</evidence>
<dbReference type="Gene3D" id="3.40.50.720">
    <property type="entry name" value="NAD(P)-binding Rossmann-like Domain"/>
    <property type="match status" value="1"/>
</dbReference>
<comment type="similarity">
    <text evidence="1">Belongs to the NAD(P)-dependent epimerase/dehydratase family.</text>
</comment>
<dbReference type="Proteomes" id="UP001633002">
    <property type="component" value="Unassembled WGS sequence"/>
</dbReference>
<dbReference type="AlphaFoldDB" id="A0ABD3HZN9"/>
<reference evidence="6 7" key="1">
    <citation type="submission" date="2024-09" db="EMBL/GenBank/DDBJ databases">
        <title>Chromosome-scale assembly of Riccia sorocarpa.</title>
        <authorList>
            <person name="Paukszto L."/>
        </authorList>
    </citation>
    <scope>NUCLEOTIDE SEQUENCE [LARGE SCALE GENOMIC DNA]</scope>
    <source>
        <strain evidence="6">LP-2024</strain>
        <tissue evidence="6">Aerial parts of the thallus</tissue>
    </source>
</reference>
<keyword evidence="4" id="KW-0472">Membrane</keyword>
<feature type="transmembrane region" description="Helical" evidence="4">
    <location>
        <begin position="161"/>
        <end position="186"/>
    </location>
</feature>
<dbReference type="InterPro" id="IPR036291">
    <property type="entry name" value="NAD(P)-bd_dom_sf"/>
</dbReference>
<keyword evidence="2" id="KW-0520">NAD</keyword>
<evidence type="ECO:0000313" key="6">
    <source>
        <dbReference type="EMBL" id="KAL3695697.1"/>
    </source>
</evidence>
<accession>A0ABD3HZN9</accession>
<sequence length="516" mass="57209">MDGTLFRMITMSEDRTNRRGGERHAAGTSMGNFTGKGHSVHQTPSTNFLVLEFLWHCKPPVVAKTRMDFTRTAEMVWGNVLEHARLINEFECSLYLIILAVGVLLVAVLICGTPLLLRDDGHGEQGRNGREGIHEPAVSAPGVWQNQDWQMSVHQSCQLRLVGGGGMVVMVTGAAGFIGLHVCLALKSKGHGVVGLDNFNSQFDFTLKRERQKMLVKHGVFVINGDINDALLLRKLFDMVPFTHILHLAAQPSVRNASENPGVYVHSNVAGLVTLLEACRKANPQPAFIWTSSTAVYGLNTKVPYSEEDRCDRPASLYAASKKAGEGFVYIYNHSHGLSTTTLRLGTVYGPWGRPDMAYWIFTRDILRRKEITIYEGPNKGDLARDWTYIDDIVDGILAAMETAEKSTGTGGRKSGPAQSRTYNLGCSKPVTLPRLLRILQEHLHVEPRIRVMEIPPGLSTPFMYASINRARADLGYNPKTEPEEGLKAFVDWYYAYTMPQFSPCVTDSSCLPEPT</sequence>
<evidence type="ECO:0000313" key="7">
    <source>
        <dbReference type="Proteomes" id="UP001633002"/>
    </source>
</evidence>